<dbReference type="CDD" id="cd00198">
    <property type="entry name" value="vWFA"/>
    <property type="match status" value="1"/>
</dbReference>
<dbReference type="InterPro" id="IPR024163">
    <property type="entry name" value="Aerotolerance_reg_N"/>
</dbReference>
<keyword evidence="2" id="KW-0472">Membrane</keyword>
<dbReference type="PANTHER" id="PTHR37464">
    <property type="entry name" value="BLL2463 PROTEIN"/>
    <property type="match status" value="1"/>
</dbReference>
<proteinExistence type="predicted"/>
<evidence type="ECO:0000259" key="4">
    <source>
        <dbReference type="Pfam" id="PF13519"/>
    </source>
</evidence>
<evidence type="ECO:0000256" key="1">
    <source>
        <dbReference type="SAM" id="MobiDB-lite"/>
    </source>
</evidence>
<evidence type="ECO:0000313" key="5">
    <source>
        <dbReference type="EMBL" id="TMQ73382.1"/>
    </source>
</evidence>
<dbReference type="SUPFAM" id="SSF53300">
    <property type="entry name" value="vWA-like"/>
    <property type="match status" value="1"/>
</dbReference>
<keyword evidence="2" id="KW-0812">Transmembrane</keyword>
<evidence type="ECO:0000313" key="6">
    <source>
        <dbReference type="Proteomes" id="UP000319836"/>
    </source>
</evidence>
<feature type="transmembrane region" description="Helical" evidence="2">
    <location>
        <begin position="90"/>
        <end position="108"/>
    </location>
</feature>
<feature type="region of interest" description="Disordered" evidence="1">
    <location>
        <begin position="44"/>
        <end position="65"/>
    </location>
</feature>
<evidence type="ECO:0000256" key="2">
    <source>
        <dbReference type="SAM" id="Phobius"/>
    </source>
</evidence>
<dbReference type="Pfam" id="PF13519">
    <property type="entry name" value="VWA_2"/>
    <property type="match status" value="1"/>
</dbReference>
<dbReference type="Pfam" id="PF07584">
    <property type="entry name" value="BatA"/>
    <property type="match status" value="1"/>
</dbReference>
<feature type="domain" description="VWFA" evidence="4">
    <location>
        <begin position="175"/>
        <end position="281"/>
    </location>
</feature>
<dbReference type="Gene3D" id="3.40.50.410">
    <property type="entry name" value="von Willebrand factor, type A domain"/>
    <property type="match status" value="1"/>
</dbReference>
<accession>A0A538UBV2</accession>
<evidence type="ECO:0000259" key="3">
    <source>
        <dbReference type="Pfam" id="PF07584"/>
    </source>
</evidence>
<name>A0A538UBV2_UNCEI</name>
<dbReference type="EMBL" id="VBPA01000007">
    <property type="protein sequence ID" value="TMQ73382.1"/>
    <property type="molecule type" value="Genomic_DNA"/>
</dbReference>
<dbReference type="AlphaFoldDB" id="A0A538UBV2"/>
<dbReference type="InterPro" id="IPR011933">
    <property type="entry name" value="Double_TM_dom"/>
</dbReference>
<reference evidence="5 6" key="1">
    <citation type="journal article" date="2019" name="Nat. Microbiol.">
        <title>Mediterranean grassland soil C-N compound turnover is dependent on rainfall and depth, and is mediated by genomically divergent microorganisms.</title>
        <authorList>
            <person name="Diamond S."/>
            <person name="Andeer P.F."/>
            <person name="Li Z."/>
            <person name="Crits-Christoph A."/>
            <person name="Burstein D."/>
            <person name="Anantharaman K."/>
            <person name="Lane K.R."/>
            <person name="Thomas B.C."/>
            <person name="Pan C."/>
            <person name="Northen T.R."/>
            <person name="Banfield J.F."/>
        </authorList>
    </citation>
    <scope>NUCLEOTIDE SEQUENCE [LARGE SCALE GENOMIC DNA]</scope>
    <source>
        <strain evidence="5">WS_10</strain>
    </source>
</reference>
<comment type="caution">
    <text evidence="5">The sequence shown here is derived from an EMBL/GenBank/DDBJ whole genome shotgun (WGS) entry which is preliminary data.</text>
</comment>
<dbReference type="NCBIfam" id="TIGR02226">
    <property type="entry name" value="two_anch"/>
    <property type="match status" value="1"/>
</dbReference>
<dbReference type="SUPFAM" id="SSF52317">
    <property type="entry name" value="Class I glutamine amidotransferase-like"/>
    <property type="match status" value="1"/>
</dbReference>
<dbReference type="PANTHER" id="PTHR37464:SF1">
    <property type="entry name" value="BLL2463 PROTEIN"/>
    <property type="match status" value="1"/>
</dbReference>
<dbReference type="Gene3D" id="3.40.50.880">
    <property type="match status" value="1"/>
</dbReference>
<dbReference type="Proteomes" id="UP000319836">
    <property type="component" value="Unassembled WGS sequence"/>
</dbReference>
<gene>
    <name evidence="5" type="ORF">E6K80_00275</name>
</gene>
<feature type="compositionally biased region" description="Basic and acidic residues" evidence="1">
    <location>
        <begin position="52"/>
        <end position="65"/>
    </location>
</feature>
<feature type="domain" description="Aerotolerance regulator N-terminal" evidence="3">
    <location>
        <begin position="85"/>
        <end position="159"/>
    </location>
</feature>
<feature type="region of interest" description="Disordered" evidence="1">
    <location>
        <begin position="681"/>
        <end position="707"/>
    </location>
</feature>
<dbReference type="InterPro" id="IPR002035">
    <property type="entry name" value="VWF_A"/>
</dbReference>
<sequence>MGAARDGAAPLLLGGSRLAGRAAQGPDLRLADVRLPVRRALREEQATSASRPDVHAHHRLGDPSGDAHRVVGRLAVRVRGVPAVSFLNPLYLFGLAAAAIPVVIHLFTRKRPREVPFSSLEFLTEVNKSEIRRIQLKQWLLLLLRTLAVAALAVAMSRPALKASAGPRGGASTTIVALVDRSGSMGALTRNGPLMNDARRLVESLLATLGPSDEMLLIPYDEGPSPVSPRPISDVPRMRAALQALAPSARATDHRRALALAAQSLRESHALNRELFWISDFQATGFPEGSAPSIPAGPWSDVRTYLVPLASARRGNVALTDASLAPAESGQALAVRGTSFGAPAGDRAISIVEVGSGADLGRGFLPVQERGESDALIPLARSPEQGGRASLPEDELPLDNQRVFAAGRSGTLRVLLRHEGEPTPLALALAAGSPASGLVVENVDAATLPARLKDADVLVLDDLERMGPAELQATLDFLRGGGAMLLVLGRRADPAFWNGALLRDLGIGVLEDLEQAGAGAGWRLRRRVAGHPVLAGFPARPGEALSSARFTTIRRLIPGNGARVLLEFDRDHPALVESRAALAFLAPLDAEASDFPVSGAFLPLLHQAVKVLGRGTAAASLEPGQRYSAPAGTGAWRIEDEQGREIPAQLVTAEGATRLLSAPLERPGLYRVLQGSAPRASFAVNPDPRESDLSGSRAACARGALRP</sequence>
<dbReference type="InterPro" id="IPR029062">
    <property type="entry name" value="Class_I_gatase-like"/>
</dbReference>
<dbReference type="InterPro" id="IPR036465">
    <property type="entry name" value="vWFA_dom_sf"/>
</dbReference>
<protein>
    <submittedName>
        <fullName evidence="5">VWA domain-containing protein</fullName>
    </submittedName>
</protein>
<organism evidence="5 6">
    <name type="scientific">Eiseniibacteriota bacterium</name>
    <dbReference type="NCBI Taxonomy" id="2212470"/>
    <lineage>
        <taxon>Bacteria</taxon>
        <taxon>Candidatus Eiseniibacteriota</taxon>
    </lineage>
</organism>
<keyword evidence="2" id="KW-1133">Transmembrane helix</keyword>